<dbReference type="KEGG" id="otm:OSB_24590"/>
<gene>
    <name evidence="1" type="ORF">OSB_24590</name>
</gene>
<proteinExistence type="predicted"/>
<name>A0A0K0Y7P6_9RHOB</name>
<dbReference type="AlphaFoldDB" id="A0A0K0Y7P6"/>
<keyword evidence="2" id="KW-1185">Reference proteome</keyword>
<dbReference type="Proteomes" id="UP000067444">
    <property type="component" value="Chromosome"/>
</dbReference>
<accession>A0A0K0Y7P6</accession>
<protein>
    <submittedName>
        <fullName evidence="1">Uncharacterized protein</fullName>
    </submittedName>
</protein>
<sequence length="142" mass="14660">MINITKVSLGMAVLSLSACGGFEGTRTIQGPNDYIAVAGDLGRDSDGHLNDVAGIAVTPDGCQAWVIDDGIEGRASNRLDPVSGLPVCVGEPGVVYGPYESGTPGIADRVPGEPVPVSVQQVPVRTTTGHFHTVHPVSEPHH</sequence>
<dbReference type="OrthoDB" id="7859745at2"/>
<dbReference type="RefSeq" id="WP_049835248.1">
    <property type="nucleotide sequence ID" value="NZ_CP012160.1"/>
</dbReference>
<dbReference type="STRING" id="1458307.OSB_24590"/>
<organism evidence="1 2">
    <name type="scientific">Octadecabacter temperatus</name>
    <dbReference type="NCBI Taxonomy" id="1458307"/>
    <lineage>
        <taxon>Bacteria</taxon>
        <taxon>Pseudomonadati</taxon>
        <taxon>Pseudomonadota</taxon>
        <taxon>Alphaproteobacteria</taxon>
        <taxon>Rhodobacterales</taxon>
        <taxon>Roseobacteraceae</taxon>
        <taxon>Octadecabacter</taxon>
    </lineage>
</organism>
<reference evidence="1 2" key="1">
    <citation type="journal article" date="2015" name="Genome Announc.">
        <title>Closed Genome Sequence of Octadecabacter temperatus SB1, the First Mesophilic Species of the Genus Octadecabacter.</title>
        <authorList>
            <person name="Voget S."/>
            <person name="Billerbeck S."/>
            <person name="Simon M."/>
            <person name="Daniel R."/>
        </authorList>
    </citation>
    <scope>NUCLEOTIDE SEQUENCE [LARGE SCALE GENOMIC DNA]</scope>
    <source>
        <strain evidence="1 2">SB1</strain>
    </source>
</reference>
<dbReference type="PROSITE" id="PS51257">
    <property type="entry name" value="PROKAR_LIPOPROTEIN"/>
    <property type="match status" value="1"/>
</dbReference>
<evidence type="ECO:0000313" key="1">
    <source>
        <dbReference type="EMBL" id="AKS46994.1"/>
    </source>
</evidence>
<evidence type="ECO:0000313" key="2">
    <source>
        <dbReference type="Proteomes" id="UP000067444"/>
    </source>
</evidence>
<dbReference type="EMBL" id="CP012160">
    <property type="protein sequence ID" value="AKS46994.1"/>
    <property type="molecule type" value="Genomic_DNA"/>
</dbReference>